<evidence type="ECO:0000313" key="5">
    <source>
        <dbReference type="EMBL" id="KPL83677.1"/>
    </source>
</evidence>
<sequence length="374" mass="42386">MAYYVEERPGGPALAPRRPTINEFFLSTYQVGPYVGCEFGCAYCDGWSFSQRPFNEVIRANVDLPDRFAEQLSTISRGDLVAFSLGDAYQPAEKTYRLTRQMLQACQVAKQPVLILTKSLAVMDDLTLLQRMNEQGLAIVVMSIPTIDPLLSEKLEGKVAPPSARLEALNTLKRAGIPTGVAMLPVIPYLTDTDRQLPMTLNAIANVQPDFVLWEYLWQPNERHRQRMADLLSRLGNYPASYYRELYGKEMQPSLEYRREMHRDILGRFEEMDLNPRAPLALYRDHLSPNNVAALMLKHQAFIDQIKGRELLASRHSNLAEAVFNGKADEPALAVSPLWPMLREVLKISDSRERLDQILDKVRSPDSPVPPSNE</sequence>
<dbReference type="AlphaFoldDB" id="A0A0P6YFC8"/>
<comment type="caution">
    <text evidence="5">The sequence shown here is derived from an EMBL/GenBank/DDBJ whole genome shotgun (WGS) entry which is preliminary data.</text>
</comment>
<dbReference type="SFLD" id="SFLDG01084">
    <property type="entry name" value="Uncharacterised_Radical_SAM_Su"/>
    <property type="match status" value="1"/>
</dbReference>
<dbReference type="Proteomes" id="UP000050277">
    <property type="component" value="Unassembled WGS sequence"/>
</dbReference>
<keyword evidence="3" id="KW-0411">Iron-sulfur</keyword>
<dbReference type="InterPro" id="IPR058240">
    <property type="entry name" value="rSAM_sf"/>
</dbReference>
<dbReference type="GO" id="GO:0046872">
    <property type="term" value="F:metal ion binding"/>
    <property type="evidence" value="ECO:0007669"/>
    <property type="project" value="UniProtKB-KW"/>
</dbReference>
<dbReference type="PANTHER" id="PTHR43432">
    <property type="entry name" value="SLR0285 PROTEIN"/>
    <property type="match status" value="1"/>
</dbReference>
<evidence type="ECO:0000256" key="2">
    <source>
        <dbReference type="ARBA" id="ARBA00023004"/>
    </source>
</evidence>
<dbReference type="InterPro" id="IPR007197">
    <property type="entry name" value="rSAM"/>
</dbReference>
<dbReference type="PANTHER" id="PTHR43432:SF3">
    <property type="entry name" value="SLR0285 PROTEIN"/>
    <property type="match status" value="1"/>
</dbReference>
<dbReference type="STRING" id="70996.SE18_19060"/>
<name>A0A0P6YFC8_9CHLR</name>
<gene>
    <name evidence="5" type="ORF">SE18_19060</name>
</gene>
<evidence type="ECO:0000256" key="1">
    <source>
        <dbReference type="ARBA" id="ARBA00022723"/>
    </source>
</evidence>
<dbReference type="Gene3D" id="3.80.30.30">
    <property type="match status" value="1"/>
</dbReference>
<reference evidence="5 6" key="1">
    <citation type="submission" date="2015-07" db="EMBL/GenBank/DDBJ databases">
        <title>Whole genome sequence of Herpetosiphon geysericola DSM 7119.</title>
        <authorList>
            <person name="Hemp J."/>
            <person name="Ward L.M."/>
            <person name="Pace L.A."/>
            <person name="Fischer W.W."/>
        </authorList>
    </citation>
    <scope>NUCLEOTIDE SEQUENCE [LARGE SCALE GENOMIC DNA]</scope>
    <source>
        <strain evidence="5 6">DSM 7119</strain>
    </source>
</reference>
<protein>
    <submittedName>
        <fullName evidence="5">Radical SAM protein</fullName>
    </submittedName>
</protein>
<dbReference type="OrthoDB" id="9785699at2"/>
<evidence type="ECO:0000259" key="4">
    <source>
        <dbReference type="Pfam" id="PF04055"/>
    </source>
</evidence>
<feature type="domain" description="Radical SAM core" evidence="4">
    <location>
        <begin position="33"/>
        <end position="195"/>
    </location>
</feature>
<keyword evidence="6" id="KW-1185">Reference proteome</keyword>
<keyword evidence="2" id="KW-0408">Iron</keyword>
<dbReference type="EMBL" id="LGKP01000027">
    <property type="protein sequence ID" value="KPL83677.1"/>
    <property type="molecule type" value="Genomic_DNA"/>
</dbReference>
<dbReference type="RefSeq" id="WP_054536053.1">
    <property type="nucleotide sequence ID" value="NZ_LGKP01000027.1"/>
</dbReference>
<evidence type="ECO:0000256" key="3">
    <source>
        <dbReference type="ARBA" id="ARBA00023014"/>
    </source>
</evidence>
<proteinExistence type="predicted"/>
<dbReference type="SFLD" id="SFLDS00029">
    <property type="entry name" value="Radical_SAM"/>
    <property type="match status" value="1"/>
</dbReference>
<keyword evidence="1" id="KW-0479">Metal-binding</keyword>
<accession>A0A0P6YFC8</accession>
<dbReference type="InterPro" id="IPR040086">
    <property type="entry name" value="MJ0683-like"/>
</dbReference>
<organism evidence="5 6">
    <name type="scientific">Herpetosiphon geysericola</name>
    <dbReference type="NCBI Taxonomy" id="70996"/>
    <lineage>
        <taxon>Bacteria</taxon>
        <taxon>Bacillati</taxon>
        <taxon>Chloroflexota</taxon>
        <taxon>Chloroflexia</taxon>
        <taxon>Herpetosiphonales</taxon>
        <taxon>Herpetosiphonaceae</taxon>
        <taxon>Herpetosiphon</taxon>
    </lineage>
</organism>
<evidence type="ECO:0000313" key="6">
    <source>
        <dbReference type="Proteomes" id="UP000050277"/>
    </source>
</evidence>
<dbReference type="GO" id="GO:0003824">
    <property type="term" value="F:catalytic activity"/>
    <property type="evidence" value="ECO:0007669"/>
    <property type="project" value="InterPro"/>
</dbReference>
<dbReference type="Pfam" id="PF04055">
    <property type="entry name" value="Radical_SAM"/>
    <property type="match status" value="1"/>
</dbReference>
<dbReference type="SUPFAM" id="SSF102114">
    <property type="entry name" value="Radical SAM enzymes"/>
    <property type="match status" value="1"/>
</dbReference>
<dbReference type="GO" id="GO:0051536">
    <property type="term" value="F:iron-sulfur cluster binding"/>
    <property type="evidence" value="ECO:0007669"/>
    <property type="project" value="UniProtKB-KW"/>
</dbReference>
<dbReference type="CDD" id="cd01335">
    <property type="entry name" value="Radical_SAM"/>
    <property type="match status" value="1"/>
</dbReference>